<reference evidence="1 2" key="1">
    <citation type="journal article" date="2012" name="Stand. Genomic Sci.">
        <title>Genome sequence of the soil bacterium Saccharomonospora azurea type strain (NA-128(T)).</title>
        <authorList>
            <person name="Klenk H.P."/>
            <person name="Held B."/>
            <person name="Lucas S."/>
            <person name="Lapidus A."/>
            <person name="Copeland A."/>
            <person name="Hammon N."/>
            <person name="Pitluck S."/>
            <person name="Goodwin L.A."/>
            <person name="Han C."/>
            <person name="Tapia R."/>
            <person name="Brambilla E.M."/>
            <person name="Potter G."/>
            <person name="Land M."/>
            <person name="Ivanova N."/>
            <person name="Rohde M."/>
            <person name="Goker M."/>
            <person name="Detter J.C."/>
            <person name="Kyrpides N.C."/>
            <person name="Woyke T."/>
        </authorList>
    </citation>
    <scope>NUCLEOTIDE SEQUENCE [LARGE SCALE GENOMIC DNA]</scope>
    <source>
        <strain evidence="1 2">NA-128</strain>
    </source>
</reference>
<sequence length="97" mass="10536">MRWELRKGERLVGTLTYEGSDMFWHACRFEPGPAWPEFAPLFDALNSATDRGDDDALHDADQAINAAGLVLDPGTGEPPVTDFLVSIEGEAAGVRFG</sequence>
<proteinExistence type="predicted"/>
<name>H8GCH0_9PSEU</name>
<keyword evidence="2" id="KW-1185">Reference proteome</keyword>
<dbReference type="RefSeq" id="WP_005442763.1">
    <property type="nucleotide sequence ID" value="NZ_CM001466.1"/>
</dbReference>
<organism evidence="1 2">
    <name type="scientific">Saccharomonospora azurea NA-128</name>
    <dbReference type="NCBI Taxonomy" id="882081"/>
    <lineage>
        <taxon>Bacteria</taxon>
        <taxon>Bacillati</taxon>
        <taxon>Actinomycetota</taxon>
        <taxon>Actinomycetes</taxon>
        <taxon>Pseudonocardiales</taxon>
        <taxon>Pseudonocardiaceae</taxon>
        <taxon>Saccharomonospora</taxon>
    </lineage>
</organism>
<evidence type="ECO:0000313" key="1">
    <source>
        <dbReference type="EMBL" id="EHY89778.1"/>
    </source>
</evidence>
<dbReference type="AlphaFoldDB" id="H8GCH0"/>
<protein>
    <submittedName>
        <fullName evidence="1">Uncharacterized protein</fullName>
    </submittedName>
</protein>
<dbReference type="OrthoDB" id="3699147at2"/>
<dbReference type="EMBL" id="CM001466">
    <property type="protein sequence ID" value="EHY89778.1"/>
    <property type="molecule type" value="Genomic_DNA"/>
</dbReference>
<dbReference type="Proteomes" id="UP000004705">
    <property type="component" value="Chromosome"/>
</dbReference>
<dbReference type="HOGENOM" id="CLU_151275_0_0_11"/>
<evidence type="ECO:0000313" key="2">
    <source>
        <dbReference type="Proteomes" id="UP000004705"/>
    </source>
</evidence>
<accession>H8GCH0</accession>
<gene>
    <name evidence="1" type="ORF">SacazDRAFT_02891</name>
</gene>